<feature type="transmembrane region" description="Helical" evidence="2">
    <location>
        <begin position="193"/>
        <end position="215"/>
    </location>
</feature>
<evidence type="ECO:0008006" key="5">
    <source>
        <dbReference type="Google" id="ProtNLM"/>
    </source>
</evidence>
<evidence type="ECO:0000256" key="1">
    <source>
        <dbReference type="SAM" id="MobiDB-lite"/>
    </source>
</evidence>
<reference evidence="3 4" key="1">
    <citation type="journal article" date="2021" name="J. Biosci. Bioeng.">
        <title>Identification and characterization of a chc gene cluster responsible for the aromatization pathway of cyclohexanecarboxylate degradation in Sinomonas cyclohexanicum ATCC 51369.</title>
        <authorList>
            <person name="Yamamoto T."/>
            <person name="Hasegawa Y."/>
            <person name="Lau P.C.K."/>
            <person name="Iwaki H."/>
        </authorList>
    </citation>
    <scope>NUCLEOTIDE SEQUENCE [LARGE SCALE GENOMIC DNA]</scope>
    <source>
        <strain evidence="3 4">ATCC 51369</strain>
    </source>
</reference>
<keyword evidence="2" id="KW-1133">Transmembrane helix</keyword>
<dbReference type="Proteomes" id="UP001319861">
    <property type="component" value="Chromosome"/>
</dbReference>
<keyword evidence="2" id="KW-0472">Membrane</keyword>
<evidence type="ECO:0000313" key="3">
    <source>
        <dbReference type="EMBL" id="BCT77470.1"/>
    </source>
</evidence>
<gene>
    <name evidence="3" type="ORF">SCMU_33120</name>
</gene>
<evidence type="ECO:0000313" key="4">
    <source>
        <dbReference type="Proteomes" id="UP001319861"/>
    </source>
</evidence>
<feature type="region of interest" description="Disordered" evidence="1">
    <location>
        <begin position="39"/>
        <end position="68"/>
    </location>
</feature>
<keyword evidence="2" id="KW-0812">Transmembrane</keyword>
<protein>
    <recommendedName>
        <fullName evidence="5">Type II secretion system protein GspF domain-containing protein</fullName>
    </recommendedName>
</protein>
<accession>A0ABM7PYU0</accession>
<organism evidence="3 4">
    <name type="scientific">Sinomonas cyclohexanicum</name>
    <name type="common">Corynebacterium cyclohexanicum</name>
    <dbReference type="NCBI Taxonomy" id="322009"/>
    <lineage>
        <taxon>Bacteria</taxon>
        <taxon>Bacillati</taxon>
        <taxon>Actinomycetota</taxon>
        <taxon>Actinomycetes</taxon>
        <taxon>Micrococcales</taxon>
        <taxon>Micrococcaceae</taxon>
        <taxon>Sinomonas</taxon>
    </lineage>
</organism>
<dbReference type="PANTHER" id="PTHR35007">
    <property type="entry name" value="INTEGRAL MEMBRANE PROTEIN-RELATED"/>
    <property type="match status" value="1"/>
</dbReference>
<dbReference type="EMBL" id="AP024525">
    <property type="protein sequence ID" value="BCT77470.1"/>
    <property type="molecule type" value="Genomic_DNA"/>
</dbReference>
<sequence length="231" mass="23755">MQLQQAAMVVAQIGALLRAGRTPAQMWCQAAETHSVEARPGTRCHSGSGAPASARRRWPGRPAGREVMHERRAGEDTLRVLSAAARAAGLGRPVAAAIREACRRPPAAARPRDRTGTAAGVWMSVAACIETAEASGSPLAGVLDRLANQLESDADAAAARAVALAGPRATAQVLSVLPVAGLGLGMLMGADPFATLLATPLGSMCLGLGCALTLVGRWWSARLVRSASEAR</sequence>
<name>A0ABM7PYU0_SINCY</name>
<keyword evidence="4" id="KW-1185">Reference proteome</keyword>
<proteinExistence type="predicted"/>
<dbReference type="PANTHER" id="PTHR35007:SF4">
    <property type="entry name" value="CONSERVED TRANSMEMBRANE PROTEIN-RELATED"/>
    <property type="match status" value="1"/>
</dbReference>
<evidence type="ECO:0000256" key="2">
    <source>
        <dbReference type="SAM" id="Phobius"/>
    </source>
</evidence>